<proteinExistence type="predicted"/>
<feature type="transmembrane region" description="Helical" evidence="1">
    <location>
        <begin position="6"/>
        <end position="35"/>
    </location>
</feature>
<protein>
    <submittedName>
        <fullName evidence="2">Uncharacterized protein</fullName>
    </submittedName>
</protein>
<name>A0ABR5ASR6_BACBA</name>
<keyword evidence="1" id="KW-0472">Membrane</keyword>
<dbReference type="Proteomes" id="UP000031982">
    <property type="component" value="Unassembled WGS sequence"/>
</dbReference>
<accession>A0ABR5ASR6</accession>
<organism evidence="2 3">
    <name type="scientific">Bacillus badius</name>
    <dbReference type="NCBI Taxonomy" id="1455"/>
    <lineage>
        <taxon>Bacteria</taxon>
        <taxon>Bacillati</taxon>
        <taxon>Bacillota</taxon>
        <taxon>Bacilli</taxon>
        <taxon>Bacillales</taxon>
        <taxon>Bacillaceae</taxon>
        <taxon>Pseudobacillus</taxon>
    </lineage>
</organism>
<evidence type="ECO:0000256" key="1">
    <source>
        <dbReference type="SAM" id="Phobius"/>
    </source>
</evidence>
<comment type="caution">
    <text evidence="2">The sequence shown here is derived from an EMBL/GenBank/DDBJ whole genome shotgun (WGS) entry which is preliminary data.</text>
</comment>
<gene>
    <name evidence="2" type="ORF">SD77_1126</name>
</gene>
<evidence type="ECO:0000313" key="3">
    <source>
        <dbReference type="Proteomes" id="UP000031982"/>
    </source>
</evidence>
<keyword evidence="1" id="KW-0812">Transmembrane</keyword>
<keyword evidence="3" id="KW-1185">Reference proteome</keyword>
<dbReference type="EMBL" id="JXLP01000012">
    <property type="protein sequence ID" value="KIL77797.1"/>
    <property type="molecule type" value="Genomic_DNA"/>
</dbReference>
<sequence length="44" mass="5159">MITNTSIAFMFMFVTIAIMFMFITFMFVATIFLMIHKVIPSFIV</sequence>
<keyword evidence="1" id="KW-1133">Transmembrane helix</keyword>
<evidence type="ECO:0000313" key="2">
    <source>
        <dbReference type="EMBL" id="KIL77797.1"/>
    </source>
</evidence>
<reference evidence="2 3" key="1">
    <citation type="submission" date="2015-01" db="EMBL/GenBank/DDBJ databases">
        <title>Genome Assembly of Bacillus badius MTCC 1458.</title>
        <authorList>
            <person name="Verma A."/>
            <person name="Khatri I."/>
            <person name="Mual P."/>
            <person name="Subramanian S."/>
            <person name="Krishnamurthi S."/>
        </authorList>
    </citation>
    <scope>NUCLEOTIDE SEQUENCE [LARGE SCALE GENOMIC DNA]</scope>
    <source>
        <strain evidence="2 3">MTCC 1458</strain>
    </source>
</reference>